<accession>A0A844ZT40</accession>
<evidence type="ECO:0000256" key="2">
    <source>
        <dbReference type="ARBA" id="ARBA00022714"/>
    </source>
</evidence>
<evidence type="ECO:0000256" key="3">
    <source>
        <dbReference type="ARBA" id="ARBA00022723"/>
    </source>
</evidence>
<dbReference type="GO" id="GO:0051537">
    <property type="term" value="F:2 iron, 2 sulfur cluster binding"/>
    <property type="evidence" value="ECO:0007669"/>
    <property type="project" value="UniProtKB-KW"/>
</dbReference>
<keyword evidence="5" id="KW-0411">Iron-sulfur</keyword>
<feature type="region of interest" description="Disordered" evidence="7">
    <location>
        <begin position="1"/>
        <end position="21"/>
    </location>
</feature>
<gene>
    <name evidence="9" type="ORF">GRI41_04010</name>
</gene>
<keyword evidence="10" id="KW-1185">Reference proteome</keyword>
<evidence type="ECO:0000313" key="9">
    <source>
        <dbReference type="EMBL" id="MXO89977.1"/>
    </source>
</evidence>
<evidence type="ECO:0000259" key="8">
    <source>
        <dbReference type="PROSITE" id="PS51085"/>
    </source>
</evidence>
<dbReference type="PRINTS" id="PR00355">
    <property type="entry name" value="ADRENODOXIN"/>
</dbReference>
<dbReference type="GO" id="GO:0005829">
    <property type="term" value="C:cytosol"/>
    <property type="evidence" value="ECO:0007669"/>
    <property type="project" value="TreeGrafter"/>
</dbReference>
<evidence type="ECO:0000256" key="4">
    <source>
        <dbReference type="ARBA" id="ARBA00023004"/>
    </source>
</evidence>
<feature type="region of interest" description="Disordered" evidence="7">
    <location>
        <begin position="60"/>
        <end position="86"/>
    </location>
</feature>
<evidence type="ECO:0000313" key="10">
    <source>
        <dbReference type="Proteomes" id="UP000442714"/>
    </source>
</evidence>
<dbReference type="RefSeq" id="WP_160604621.1">
    <property type="nucleotide sequence ID" value="NZ_WTYX01000001.1"/>
</dbReference>
<dbReference type="PROSITE" id="PS51085">
    <property type="entry name" value="2FE2S_FER_2"/>
    <property type="match status" value="1"/>
</dbReference>
<dbReference type="CDD" id="cd00207">
    <property type="entry name" value="fer2"/>
    <property type="match status" value="1"/>
</dbReference>
<proteinExistence type="inferred from homology"/>
<dbReference type="Gene3D" id="3.10.20.30">
    <property type="match status" value="1"/>
</dbReference>
<comment type="similarity">
    <text evidence="1">Belongs to the adrenodoxin/putidaredoxin family.</text>
</comment>
<dbReference type="AlphaFoldDB" id="A0A844ZT40"/>
<feature type="domain" description="2Fe-2S ferredoxin-type" evidence="8">
    <location>
        <begin position="2"/>
        <end position="107"/>
    </location>
</feature>
<comment type="caution">
    <text evidence="9">The sequence shown here is derived from an EMBL/GenBank/DDBJ whole genome shotgun (WGS) entry which is preliminary data.</text>
</comment>
<protein>
    <submittedName>
        <fullName evidence="9">2Fe-2S iron-sulfur cluster binding domain-containing protein</fullName>
    </submittedName>
</protein>
<dbReference type="Proteomes" id="UP000442714">
    <property type="component" value="Unassembled WGS sequence"/>
</dbReference>
<evidence type="ECO:0000256" key="7">
    <source>
        <dbReference type="SAM" id="MobiDB-lite"/>
    </source>
</evidence>
<name>A0A844ZT40_9SPHN</name>
<reference evidence="9 10" key="1">
    <citation type="submission" date="2019-12" db="EMBL/GenBank/DDBJ databases">
        <title>Genomic-based taxomic classification of the family Erythrobacteraceae.</title>
        <authorList>
            <person name="Xu L."/>
        </authorList>
    </citation>
    <scope>NUCLEOTIDE SEQUENCE [LARGE SCALE GENOMIC DNA]</scope>
    <source>
        <strain evidence="9 10">KCTC 52763</strain>
    </source>
</reference>
<dbReference type="PANTHER" id="PTHR23426">
    <property type="entry name" value="FERREDOXIN/ADRENODOXIN"/>
    <property type="match status" value="1"/>
</dbReference>
<dbReference type="GO" id="GO:0140647">
    <property type="term" value="P:P450-containing electron transport chain"/>
    <property type="evidence" value="ECO:0007669"/>
    <property type="project" value="InterPro"/>
</dbReference>
<keyword evidence="4" id="KW-0408">Iron</keyword>
<dbReference type="PANTHER" id="PTHR23426:SF65">
    <property type="entry name" value="FERREDOXIN-2, MITOCHONDRIAL"/>
    <property type="match status" value="1"/>
</dbReference>
<organism evidence="9 10">
    <name type="scientific">Pontixanthobacter aquaemixtae</name>
    <dbReference type="NCBI Taxonomy" id="1958940"/>
    <lineage>
        <taxon>Bacteria</taxon>
        <taxon>Pseudomonadati</taxon>
        <taxon>Pseudomonadota</taxon>
        <taxon>Alphaproteobacteria</taxon>
        <taxon>Sphingomonadales</taxon>
        <taxon>Erythrobacteraceae</taxon>
        <taxon>Pontixanthobacter</taxon>
    </lineage>
</organism>
<dbReference type="GO" id="GO:0009055">
    <property type="term" value="F:electron transfer activity"/>
    <property type="evidence" value="ECO:0007669"/>
    <property type="project" value="TreeGrafter"/>
</dbReference>
<dbReference type="GO" id="GO:0046872">
    <property type="term" value="F:metal ion binding"/>
    <property type="evidence" value="ECO:0007669"/>
    <property type="project" value="UniProtKB-KW"/>
</dbReference>
<dbReference type="Pfam" id="PF00111">
    <property type="entry name" value="Fer2"/>
    <property type="match status" value="1"/>
</dbReference>
<keyword evidence="3" id="KW-0479">Metal-binding</keyword>
<dbReference type="EMBL" id="WTYX01000001">
    <property type="protein sequence ID" value="MXO89977.1"/>
    <property type="molecule type" value="Genomic_DNA"/>
</dbReference>
<feature type="compositionally biased region" description="Polar residues" evidence="7">
    <location>
        <begin position="77"/>
        <end position="86"/>
    </location>
</feature>
<comment type="cofactor">
    <cofactor evidence="6">
        <name>[2Fe-2S] cluster</name>
        <dbReference type="ChEBI" id="CHEBI:190135"/>
    </cofactor>
</comment>
<evidence type="ECO:0000256" key="6">
    <source>
        <dbReference type="ARBA" id="ARBA00034078"/>
    </source>
</evidence>
<dbReference type="InterPro" id="IPR012675">
    <property type="entry name" value="Beta-grasp_dom_sf"/>
</dbReference>
<evidence type="ECO:0000256" key="5">
    <source>
        <dbReference type="ARBA" id="ARBA00023014"/>
    </source>
</evidence>
<dbReference type="InterPro" id="IPR001041">
    <property type="entry name" value="2Fe-2S_ferredoxin-type"/>
</dbReference>
<keyword evidence="2" id="KW-0001">2Fe-2S</keyword>
<dbReference type="InterPro" id="IPR036010">
    <property type="entry name" value="2Fe-2S_ferredoxin-like_sf"/>
</dbReference>
<dbReference type="OrthoDB" id="9799640at2"/>
<feature type="compositionally biased region" description="Polar residues" evidence="7">
    <location>
        <begin position="7"/>
        <end position="17"/>
    </location>
</feature>
<sequence length="108" mass="11496">MPKVTYVSHTGESQSADIENGDSVMRGALDNGVEGIVAECGGGLACATCHCYVDDAWADQAGTPTSQDERDMLEMTASDTRPTSRLSCQIELTDDLDGLVVHLPEAQY</sequence>
<dbReference type="SUPFAM" id="SSF54292">
    <property type="entry name" value="2Fe-2S ferredoxin-like"/>
    <property type="match status" value="1"/>
</dbReference>
<evidence type="ECO:0000256" key="1">
    <source>
        <dbReference type="ARBA" id="ARBA00010914"/>
    </source>
</evidence>
<dbReference type="InterPro" id="IPR001055">
    <property type="entry name" value="Adrenodoxin-like"/>
</dbReference>